<evidence type="ECO:0000313" key="3">
    <source>
        <dbReference type="Proteomes" id="UP000316196"/>
    </source>
</evidence>
<gene>
    <name evidence="2" type="ORF">FB460_2198</name>
</gene>
<name>A0A542ZDF1_9ACTN</name>
<dbReference type="InterPro" id="IPR011335">
    <property type="entry name" value="Restrct_endonuc-II-like"/>
</dbReference>
<proteinExistence type="predicted"/>
<protein>
    <submittedName>
        <fullName evidence="2">Uncharacterized protein DUF559</fullName>
    </submittedName>
</protein>
<dbReference type="Proteomes" id="UP000316196">
    <property type="component" value="Unassembled WGS sequence"/>
</dbReference>
<dbReference type="Pfam" id="PF18741">
    <property type="entry name" value="MTES_1575"/>
    <property type="match status" value="1"/>
</dbReference>
<evidence type="ECO:0000259" key="1">
    <source>
        <dbReference type="Pfam" id="PF18741"/>
    </source>
</evidence>
<dbReference type="InterPro" id="IPR049468">
    <property type="entry name" value="Restrct_endonuc-II-like_dom"/>
</dbReference>
<keyword evidence="3" id="KW-1185">Reference proteome</keyword>
<dbReference type="AlphaFoldDB" id="A0A542ZDF1"/>
<dbReference type="EMBL" id="VFOR01000002">
    <property type="protein sequence ID" value="TQL58337.1"/>
    <property type="molecule type" value="Genomic_DNA"/>
</dbReference>
<dbReference type="SUPFAM" id="SSF52980">
    <property type="entry name" value="Restriction endonuclease-like"/>
    <property type="match status" value="1"/>
</dbReference>
<feature type="domain" description="Restriction endonuclease type II-like" evidence="1">
    <location>
        <begin position="163"/>
        <end position="244"/>
    </location>
</feature>
<dbReference type="Gene3D" id="3.40.960.10">
    <property type="entry name" value="VSR Endonuclease"/>
    <property type="match status" value="1"/>
</dbReference>
<sequence length="246" mass="27846">MRGLYITPRADTATVVRAVARAYPDAIFVGETAAWLNGQITTPPTRITAAHRGRSHRFTRFRLIHRQVPDDHWREVHGIRRTTAAMAAVDVAATRGAELIDALMRATRHPVETLDQISSALRSTPGRIGNPVRRRLVQRTTTWPWSEMERLLHDLFDHAGITGWTANAPLQVGTQTIHPDARFDKERLVVEADGFAFHSDRSTFVRDRRRQNLLTLAGWRVLRFTWDDLTSRPAQVVAEVHAALAM</sequence>
<evidence type="ECO:0000313" key="2">
    <source>
        <dbReference type="EMBL" id="TQL58337.1"/>
    </source>
</evidence>
<organism evidence="2 3">
    <name type="scientific">Propioniferax innocua</name>
    <dbReference type="NCBI Taxonomy" id="1753"/>
    <lineage>
        <taxon>Bacteria</taxon>
        <taxon>Bacillati</taxon>
        <taxon>Actinomycetota</taxon>
        <taxon>Actinomycetes</taxon>
        <taxon>Propionibacteriales</taxon>
        <taxon>Propionibacteriaceae</taxon>
        <taxon>Propioniferax</taxon>
    </lineage>
</organism>
<reference evidence="2 3" key="1">
    <citation type="submission" date="2019-06" db="EMBL/GenBank/DDBJ databases">
        <title>Sequencing the genomes of 1000 actinobacteria strains.</title>
        <authorList>
            <person name="Klenk H.-P."/>
        </authorList>
    </citation>
    <scope>NUCLEOTIDE SEQUENCE [LARGE SCALE GENOMIC DNA]</scope>
    <source>
        <strain evidence="2 3">DSM 8251</strain>
    </source>
</reference>
<accession>A0A542ZDF1</accession>
<comment type="caution">
    <text evidence="2">The sequence shown here is derived from an EMBL/GenBank/DDBJ whole genome shotgun (WGS) entry which is preliminary data.</text>
</comment>